<gene>
    <name evidence="2" type="ORF">FB566_3719</name>
</gene>
<dbReference type="AlphaFoldDB" id="A0A543AZX4"/>
<dbReference type="EMBL" id="VFOW01000001">
    <property type="protein sequence ID" value="TQL78142.1"/>
    <property type="molecule type" value="Genomic_DNA"/>
</dbReference>
<dbReference type="RefSeq" id="WP_142042140.1">
    <property type="nucleotide sequence ID" value="NZ_JBHTGS010000001.1"/>
</dbReference>
<proteinExistence type="predicted"/>
<comment type="caution">
    <text evidence="2">The sequence shown here is derived from an EMBL/GenBank/DDBJ whole genome shotgun (WGS) entry which is preliminary data.</text>
</comment>
<dbReference type="InParanoid" id="A0A543AZX4"/>
<organism evidence="2 3">
    <name type="scientific">Stackebrandtia endophytica</name>
    <dbReference type="NCBI Taxonomy" id="1496996"/>
    <lineage>
        <taxon>Bacteria</taxon>
        <taxon>Bacillati</taxon>
        <taxon>Actinomycetota</taxon>
        <taxon>Actinomycetes</taxon>
        <taxon>Glycomycetales</taxon>
        <taxon>Glycomycetaceae</taxon>
        <taxon>Stackebrandtia</taxon>
    </lineage>
</organism>
<keyword evidence="3" id="KW-1185">Reference proteome</keyword>
<protein>
    <submittedName>
        <fullName evidence="2">Uncharacterized protein</fullName>
    </submittedName>
</protein>
<name>A0A543AZX4_9ACTN</name>
<feature type="compositionally biased region" description="Basic and acidic residues" evidence="1">
    <location>
        <begin position="67"/>
        <end position="81"/>
    </location>
</feature>
<feature type="region of interest" description="Disordered" evidence="1">
    <location>
        <begin position="1"/>
        <end position="137"/>
    </location>
</feature>
<feature type="compositionally biased region" description="Polar residues" evidence="1">
    <location>
        <begin position="1"/>
        <end position="15"/>
    </location>
</feature>
<sequence>MTTNDKPGASPSPSGAQDPGAAQPLPPGLIGADGLPVPGLTAPLSGADELPGVANLEPPPGLFTTPEPEKPATDDAARTSDDSAAGDTPRGESAGRDGEDSVVTQAAPPTVDQGDWRDVDDDPWQADEDAPPPVIGY</sequence>
<evidence type="ECO:0000313" key="2">
    <source>
        <dbReference type="EMBL" id="TQL78142.1"/>
    </source>
</evidence>
<dbReference type="Proteomes" id="UP000317043">
    <property type="component" value="Unassembled WGS sequence"/>
</dbReference>
<feature type="compositionally biased region" description="Acidic residues" evidence="1">
    <location>
        <begin position="118"/>
        <end position="130"/>
    </location>
</feature>
<evidence type="ECO:0000256" key="1">
    <source>
        <dbReference type="SAM" id="MobiDB-lite"/>
    </source>
</evidence>
<reference evidence="2 3" key="1">
    <citation type="submission" date="2019-06" db="EMBL/GenBank/DDBJ databases">
        <title>Sequencing the genomes of 1000 actinobacteria strains.</title>
        <authorList>
            <person name="Klenk H.-P."/>
        </authorList>
    </citation>
    <scope>NUCLEOTIDE SEQUENCE [LARGE SCALE GENOMIC DNA]</scope>
    <source>
        <strain evidence="2 3">DSM 45928</strain>
    </source>
</reference>
<accession>A0A543AZX4</accession>
<feature type="compositionally biased region" description="Basic and acidic residues" evidence="1">
    <location>
        <begin position="89"/>
        <end position="99"/>
    </location>
</feature>
<evidence type="ECO:0000313" key="3">
    <source>
        <dbReference type="Proteomes" id="UP000317043"/>
    </source>
</evidence>